<accession>A0A5N7MVD6</accession>
<keyword evidence="2" id="KW-1185">Reference proteome</keyword>
<evidence type="ECO:0000313" key="1">
    <source>
        <dbReference type="EMBL" id="MPR30945.1"/>
    </source>
</evidence>
<sequence length="739" mass="80791">MQAEGPDAVRAALEALVRALAPNAAGGLGRGPTGEPTPGQPVLPEPFPVEIPPLVTWARLAIQGLEFTQAIQHYGTGYDADNAVPLVALKPMVVRAYPYVARGLFGDDGLSGRHVTGELILSRTNGDVAYRTGPTRPSGTRVGPERRLDRTLWDQEITFYGGLGELNAEPVFWNAPLNFHVPGWYLRRGHMVVTVRIWLVDAPHLAKVASERIHLLDVRPPRISLVRIKMTDDAGTVYAPTDAKMLETTRLAERMLPFPYLETLILGWELSLKGIVEGSEVCPLLPHLYWIRVFNELFGLGQVVFGIVGGSLSPNAHAGCRLQGQSIAACVVGLQGSFTHELGHLYGRDLHVGSAPKEPEDPNYPNYGGDRRSIGEVGIDAGLAPLELKDPAEWDDIMSNGQLRWISPYTYRAILNARGMFDTVPADPRRVKSWLVLKWRLVRQVEGEWRLEVDGAHRIAAPGRLRPRPYQEGIAPATPVALDFVDCAGRILATHHAFAMPAPEERLGDGCCGCGRYEPHIPESARPWLDFFEPIPWPEGDVARILLVREGRLLDSLEVGEPPSLELGRPQPDGERVAIPVLAAHPRVRPSVLVLFTGDDGESWHPVAVDPEEGEVALEARYLAGGERCRFRAVATAELQACEAESETFALPRRRRALFVQARQVRPPDAVRFSATIDSGGLGGVPPEEVLWHSDLDGELGRGTELQRALSPGRHEITVRAPDGLGGTLSERAIIVVGG</sequence>
<protein>
    <submittedName>
        <fullName evidence="1">Uncharacterized protein</fullName>
    </submittedName>
</protein>
<organism evidence="1 2">
    <name type="scientific">Microvirga tunisiensis</name>
    <dbReference type="NCBI Taxonomy" id="2108360"/>
    <lineage>
        <taxon>Bacteria</taxon>
        <taxon>Pseudomonadati</taxon>
        <taxon>Pseudomonadota</taxon>
        <taxon>Alphaproteobacteria</taxon>
        <taxon>Hyphomicrobiales</taxon>
        <taxon>Methylobacteriaceae</taxon>
        <taxon>Microvirga</taxon>
    </lineage>
</organism>
<proteinExistence type="predicted"/>
<evidence type="ECO:0000313" key="2">
    <source>
        <dbReference type="Proteomes" id="UP000403266"/>
    </source>
</evidence>
<gene>
    <name evidence="1" type="ORF">FS320_40000</name>
</gene>
<reference evidence="1 2" key="1">
    <citation type="journal article" date="2019" name="Syst. Appl. Microbiol.">
        <title>Microvirga tunisiensis sp. nov., a root nodule symbiotic bacterium isolated from Lupinus micranthus and L. luteus grown in Northern Tunisia.</title>
        <authorList>
            <person name="Msaddak A."/>
            <person name="Rejili M."/>
            <person name="Duran D."/>
            <person name="Mars M."/>
            <person name="Palacios J.M."/>
            <person name="Ruiz-Argueso T."/>
            <person name="Rey L."/>
            <person name="Imperial J."/>
        </authorList>
    </citation>
    <scope>NUCLEOTIDE SEQUENCE [LARGE SCALE GENOMIC DNA]</scope>
    <source>
        <strain evidence="1 2">Lmie10</strain>
    </source>
</reference>
<dbReference type="AlphaFoldDB" id="A0A5N7MVD6"/>
<dbReference type="EMBL" id="VOSK01000494">
    <property type="protein sequence ID" value="MPR30945.1"/>
    <property type="molecule type" value="Genomic_DNA"/>
</dbReference>
<name>A0A5N7MVD6_9HYPH</name>
<comment type="caution">
    <text evidence="1">The sequence shown here is derived from an EMBL/GenBank/DDBJ whole genome shotgun (WGS) entry which is preliminary data.</text>
</comment>
<dbReference type="RefSeq" id="WP_152717994.1">
    <property type="nucleotide sequence ID" value="NZ_VOSJ01000531.1"/>
</dbReference>
<dbReference type="Proteomes" id="UP000403266">
    <property type="component" value="Unassembled WGS sequence"/>
</dbReference>
<dbReference type="OrthoDB" id="3909977at2"/>